<dbReference type="EMBL" id="CAEZZP010000172">
    <property type="protein sequence ID" value="CAB4787537.1"/>
    <property type="molecule type" value="Genomic_DNA"/>
</dbReference>
<name>A0A6J6X035_9ZZZZ</name>
<organism evidence="1">
    <name type="scientific">freshwater metagenome</name>
    <dbReference type="NCBI Taxonomy" id="449393"/>
    <lineage>
        <taxon>unclassified sequences</taxon>
        <taxon>metagenomes</taxon>
        <taxon>ecological metagenomes</taxon>
    </lineage>
</organism>
<accession>A0A6J6X035</accession>
<reference evidence="1" key="1">
    <citation type="submission" date="2020-05" db="EMBL/GenBank/DDBJ databases">
        <authorList>
            <person name="Chiriac C."/>
            <person name="Salcher M."/>
            <person name="Ghai R."/>
            <person name="Kavagutti S V."/>
        </authorList>
    </citation>
    <scope>NUCLEOTIDE SEQUENCE</scope>
</reference>
<evidence type="ECO:0000313" key="1">
    <source>
        <dbReference type="EMBL" id="CAB4787537.1"/>
    </source>
</evidence>
<gene>
    <name evidence="1" type="ORF">UFOPK2880_01805</name>
</gene>
<dbReference type="AlphaFoldDB" id="A0A6J6X035"/>
<sequence length="74" mass="8198">MEVDVGHVVREPGRHELLLEQVQAALAELRHPLGLALPPRNLVDDGLAQTFFGFEGVFNVVAPTERVLTEIEIK</sequence>
<protein>
    <submittedName>
        <fullName evidence="1">Unannotated protein</fullName>
    </submittedName>
</protein>
<proteinExistence type="predicted"/>